<dbReference type="AlphaFoldDB" id="A0A562KKV1"/>
<gene>
    <name evidence="1" type="ORF">IQ35_01129</name>
</gene>
<proteinExistence type="predicted"/>
<evidence type="ECO:0000313" key="2">
    <source>
        <dbReference type="Proteomes" id="UP000316624"/>
    </source>
</evidence>
<organism evidence="1 2">
    <name type="scientific">Sphingobium wenxiniae (strain DSM 21828 / CGMCC 1.7748 / JZ-1)</name>
    <dbReference type="NCBI Taxonomy" id="595605"/>
    <lineage>
        <taxon>Bacteria</taxon>
        <taxon>Pseudomonadati</taxon>
        <taxon>Pseudomonadota</taxon>
        <taxon>Alphaproteobacteria</taxon>
        <taxon>Sphingomonadales</taxon>
        <taxon>Sphingomonadaceae</taxon>
        <taxon>Sphingobium</taxon>
    </lineage>
</organism>
<comment type="caution">
    <text evidence="1">The sequence shown here is derived from an EMBL/GenBank/DDBJ whole genome shotgun (WGS) entry which is preliminary data.</text>
</comment>
<dbReference type="InterPro" id="IPR052572">
    <property type="entry name" value="UPF0153_domain"/>
</dbReference>
<name>A0A562KKV1_SPHWJ</name>
<dbReference type="PANTHER" id="PTHR36931:SF1">
    <property type="entry name" value="UPF0153 PROTEIN YEIW"/>
    <property type="match status" value="1"/>
</dbReference>
<reference evidence="1 2" key="1">
    <citation type="journal article" date="2015" name="Stand. Genomic Sci.">
        <title>Genomic Encyclopedia of Bacterial and Archaeal Type Strains, Phase III: the genomes of soil and plant-associated and newly described type strains.</title>
        <authorList>
            <person name="Whitman W.B."/>
            <person name="Woyke T."/>
            <person name="Klenk H.P."/>
            <person name="Zhou Y."/>
            <person name="Lilburn T.G."/>
            <person name="Beck B.J."/>
            <person name="De Vos P."/>
            <person name="Vandamme P."/>
            <person name="Eisen J.A."/>
            <person name="Garrity G."/>
            <person name="Hugenholtz P."/>
            <person name="Kyrpides N.C."/>
        </authorList>
    </citation>
    <scope>NUCLEOTIDE SEQUENCE [LARGE SCALE GENOMIC DNA]</scope>
    <source>
        <strain evidence="1 2">CGMCC 1.7748</strain>
    </source>
</reference>
<dbReference type="EMBL" id="VLKK01000003">
    <property type="protein sequence ID" value="TWH96040.1"/>
    <property type="molecule type" value="Genomic_DNA"/>
</dbReference>
<evidence type="ECO:0000313" key="1">
    <source>
        <dbReference type="EMBL" id="TWH96040.1"/>
    </source>
</evidence>
<accession>A0A562KKV1</accession>
<dbReference type="RefSeq" id="WP_242003292.1">
    <property type="nucleotide sequence ID" value="NZ_JACIIY010000005.1"/>
</dbReference>
<evidence type="ECO:0008006" key="3">
    <source>
        <dbReference type="Google" id="ProtNLM"/>
    </source>
</evidence>
<dbReference type="PANTHER" id="PTHR36931">
    <property type="entry name" value="UPF0153 PROTEIN YEIW"/>
    <property type="match status" value="1"/>
</dbReference>
<sequence>MMSLPPSCGSCTLCCTVMKVTMPSSVKPAHTACEHCTLAGCSIYADRPDVCAEFQCLWLATQQAPQFAMPSSFRPDRCGVLIDLNAAGTVLAHCAFPSSWKRQPIHGWLLGMAQRGHNVLLHSAHADLLLKADGSTQPLRCIGVDPVTKNRVYVPEAAA</sequence>
<dbReference type="Proteomes" id="UP000316624">
    <property type="component" value="Unassembled WGS sequence"/>
</dbReference>
<protein>
    <recommendedName>
        <fullName evidence="3">Fe-S-cluster containining protein</fullName>
    </recommendedName>
</protein>
<keyword evidence="2" id="KW-1185">Reference proteome</keyword>